<dbReference type="AlphaFoldDB" id="A0AAN6DDK7"/>
<dbReference type="Pfam" id="PF05348">
    <property type="entry name" value="UMP1"/>
    <property type="match status" value="1"/>
</dbReference>
<keyword evidence="1" id="KW-0143">Chaperone</keyword>
<organism evidence="4 5">
    <name type="scientific">Pichia angusta</name>
    <name type="common">Yeast</name>
    <name type="synonym">Hansenula polymorpha</name>
    <dbReference type="NCBI Taxonomy" id="870730"/>
    <lineage>
        <taxon>Eukaryota</taxon>
        <taxon>Fungi</taxon>
        <taxon>Dikarya</taxon>
        <taxon>Ascomycota</taxon>
        <taxon>Saccharomycotina</taxon>
        <taxon>Pichiomycetes</taxon>
        <taxon>Pichiales</taxon>
        <taxon>Pichiaceae</taxon>
        <taxon>Ogataea</taxon>
    </lineage>
</organism>
<sequence>MCTNIQSNPLRLIPGEAHSSRVSVTAFGESAPSAPGLHDTLRSGEGPLSVSSKINNRHPLESRVQNWDTTQREHQLEAYRRIFGAADPIKREMELKLVQDTDFRPAVLGGSSNLHRDILLNKETSIDWEDIYSGKFAQTTCTNTAAASDRPPMDFHTEMEKRFGI</sequence>
<gene>
    <name evidence="4" type="ORF">KL928_003608</name>
</gene>
<evidence type="ECO:0000256" key="3">
    <source>
        <dbReference type="SAM" id="MobiDB-lite"/>
    </source>
</evidence>
<dbReference type="Proteomes" id="UP001196530">
    <property type="component" value="Unassembled WGS sequence"/>
</dbReference>
<evidence type="ECO:0000256" key="2">
    <source>
        <dbReference type="ARBA" id="ARBA00043974"/>
    </source>
</evidence>
<dbReference type="GeneID" id="66127659"/>
<dbReference type="PANTHER" id="PTHR12828">
    <property type="entry name" value="PROTEASOME MATURATION PROTEIN UMP1"/>
    <property type="match status" value="1"/>
</dbReference>
<evidence type="ECO:0000313" key="4">
    <source>
        <dbReference type="EMBL" id="KAG7817709.1"/>
    </source>
</evidence>
<dbReference type="GO" id="GO:0005634">
    <property type="term" value="C:nucleus"/>
    <property type="evidence" value="ECO:0007669"/>
    <property type="project" value="TreeGrafter"/>
</dbReference>
<dbReference type="GO" id="GO:0005737">
    <property type="term" value="C:cytoplasm"/>
    <property type="evidence" value="ECO:0007669"/>
    <property type="project" value="TreeGrafter"/>
</dbReference>
<comment type="similarity">
    <text evidence="2">Belongs to the POMP/UMP1 family.</text>
</comment>
<dbReference type="PANTHER" id="PTHR12828:SF3">
    <property type="entry name" value="PROTEASOME MATURATION PROTEIN"/>
    <property type="match status" value="1"/>
</dbReference>
<dbReference type="GO" id="GO:0043248">
    <property type="term" value="P:proteasome assembly"/>
    <property type="evidence" value="ECO:0007669"/>
    <property type="project" value="InterPro"/>
</dbReference>
<proteinExistence type="inferred from homology"/>
<evidence type="ECO:0000313" key="5">
    <source>
        <dbReference type="Proteomes" id="UP001196530"/>
    </source>
</evidence>
<dbReference type="EMBL" id="JAHLUX010000007">
    <property type="protein sequence ID" value="KAG7817709.1"/>
    <property type="molecule type" value="Genomic_DNA"/>
</dbReference>
<protein>
    <recommendedName>
        <fullName evidence="6">Proteasome maturation factor UMP1</fullName>
    </recommendedName>
</protein>
<comment type="caution">
    <text evidence="4">The sequence shown here is derived from an EMBL/GenBank/DDBJ whole genome shotgun (WGS) entry which is preliminary data.</text>
</comment>
<feature type="region of interest" description="Disordered" evidence="3">
    <location>
        <begin position="29"/>
        <end position="50"/>
    </location>
</feature>
<name>A0AAN6DDK7_PICAN</name>
<accession>A0AAN6DDK7</accession>
<evidence type="ECO:0000256" key="1">
    <source>
        <dbReference type="ARBA" id="ARBA00023186"/>
    </source>
</evidence>
<reference evidence="4" key="1">
    <citation type="journal article" date="2021" name="G3 (Bethesda)">
        <title>Genomic diversity, chromosomal rearrangements, and interspecies hybridization in the ogataea polymorpha species complex.</title>
        <authorList>
            <person name="Hanson S.J."/>
            <person name="Cinneide E.O."/>
            <person name="Salzberg L.I."/>
            <person name="Wolfe K.H."/>
            <person name="McGowan J."/>
            <person name="Fitzpatrick D.A."/>
            <person name="Matlin K."/>
        </authorList>
    </citation>
    <scope>NUCLEOTIDE SEQUENCE</scope>
    <source>
        <strain evidence="4">61-244</strain>
    </source>
</reference>
<dbReference type="InterPro" id="IPR008012">
    <property type="entry name" value="Ump1"/>
</dbReference>
<evidence type="ECO:0008006" key="6">
    <source>
        <dbReference type="Google" id="ProtNLM"/>
    </source>
</evidence>
<dbReference type="RefSeq" id="XP_043059050.1">
    <property type="nucleotide sequence ID" value="XM_043204214.1"/>
</dbReference>